<dbReference type="STRING" id="1391653.AKJ08_0030"/>
<reference evidence="1 2" key="1">
    <citation type="submission" date="2015-08" db="EMBL/GenBank/DDBJ databases">
        <authorList>
            <person name="Babu N.S."/>
            <person name="Beckwith C.J."/>
            <person name="Beseler K.G."/>
            <person name="Brison A."/>
            <person name="Carone J.V."/>
            <person name="Caskin T.P."/>
            <person name="Diamond M."/>
            <person name="Durham M.E."/>
            <person name="Foxe J.M."/>
            <person name="Go M."/>
            <person name="Henderson B.A."/>
            <person name="Jones I.B."/>
            <person name="McGettigan J.A."/>
            <person name="Micheletti S.J."/>
            <person name="Nasrallah M.E."/>
            <person name="Ortiz D."/>
            <person name="Piller C.R."/>
            <person name="Privatt S.R."/>
            <person name="Schneider S.L."/>
            <person name="Sharp S."/>
            <person name="Smith T.C."/>
            <person name="Stanton J.D."/>
            <person name="Ullery H.E."/>
            <person name="Wilson R.J."/>
            <person name="Serrano M.G."/>
            <person name="Buck G."/>
            <person name="Lee V."/>
            <person name="Wang Y."/>
            <person name="Carvalho R."/>
            <person name="Voegtly L."/>
            <person name="Shi R."/>
            <person name="Duckworth R."/>
            <person name="Johnson A."/>
            <person name="Loviza R."/>
            <person name="Walstead R."/>
            <person name="Shah Z."/>
            <person name="Kiflezghi M."/>
            <person name="Wade K."/>
            <person name="Ball S.L."/>
            <person name="Bradley K.W."/>
            <person name="Asai D.J."/>
            <person name="Bowman C.A."/>
            <person name="Russell D.A."/>
            <person name="Pope W.H."/>
            <person name="Jacobs-Sera D."/>
            <person name="Hendrix R.W."/>
            <person name="Hatfull G.F."/>
        </authorList>
    </citation>
    <scope>NUCLEOTIDE SEQUENCE [LARGE SCALE GENOMIC DNA]</scope>
    <source>
        <strain evidence="1 2">DSM 27710</strain>
    </source>
</reference>
<proteinExistence type="predicted"/>
<protein>
    <submittedName>
        <fullName evidence="1">Uncharacterized protein</fullName>
    </submittedName>
</protein>
<evidence type="ECO:0000313" key="2">
    <source>
        <dbReference type="Proteomes" id="UP000055590"/>
    </source>
</evidence>
<evidence type="ECO:0000313" key="1">
    <source>
        <dbReference type="EMBL" id="AKU89643.1"/>
    </source>
</evidence>
<dbReference type="KEGG" id="vin:AKJ08_0030"/>
<organism evidence="1 2">
    <name type="scientific">Vulgatibacter incomptus</name>
    <dbReference type="NCBI Taxonomy" id="1391653"/>
    <lineage>
        <taxon>Bacteria</taxon>
        <taxon>Pseudomonadati</taxon>
        <taxon>Myxococcota</taxon>
        <taxon>Myxococcia</taxon>
        <taxon>Myxococcales</taxon>
        <taxon>Cystobacterineae</taxon>
        <taxon>Vulgatibacteraceae</taxon>
        <taxon>Vulgatibacter</taxon>
    </lineage>
</organism>
<sequence length="52" mass="4979">MLLLAAPSAERAPAAGAAKGVGGAAYSTLIAVCEGPSGRTSPGDFDGMIADD</sequence>
<keyword evidence="2" id="KW-1185">Reference proteome</keyword>
<dbReference type="Proteomes" id="UP000055590">
    <property type="component" value="Chromosome"/>
</dbReference>
<dbReference type="AlphaFoldDB" id="A0A0K1P7Y0"/>
<dbReference type="EMBL" id="CP012332">
    <property type="protein sequence ID" value="AKU89643.1"/>
    <property type="molecule type" value="Genomic_DNA"/>
</dbReference>
<gene>
    <name evidence="1" type="ORF">AKJ08_0030</name>
</gene>
<name>A0A0K1P7Y0_9BACT</name>
<accession>A0A0K1P7Y0</accession>